<dbReference type="HOGENOM" id="CLU_2560362_0_0_1"/>
<evidence type="ECO:0000313" key="3">
    <source>
        <dbReference type="Proteomes" id="UP000008549"/>
    </source>
</evidence>
<dbReference type="EMBL" id="HE601409">
    <property type="protein sequence ID" value="CAP21700.1"/>
    <property type="molecule type" value="Genomic_DNA"/>
</dbReference>
<evidence type="ECO:0000313" key="2">
    <source>
        <dbReference type="EMBL" id="CAP21700.1"/>
    </source>
</evidence>
<accession>G2J6A8</accession>
<evidence type="ECO:0000313" key="1">
    <source>
        <dbReference type="EMBL" id="CAP21699.1"/>
    </source>
</evidence>
<dbReference type="WormBase" id="CBG00245">
    <property type="protein sequence ID" value="CBP20779"/>
    <property type="gene ID" value="WBGene00023675"/>
</dbReference>
<reference evidence="1" key="1">
    <citation type="journal article" date="2003" name="PLoS Biol.">
        <title>The genome sequence of Caenorhabditis briggsae: a platform for comparative genomics.</title>
        <authorList>
            <person name="Stein L.D."/>
            <person name="Bao Z."/>
            <person name="Blasiar D."/>
            <person name="Blumenthal T."/>
            <person name="Brent M.R."/>
            <person name="Chen N."/>
            <person name="Chinwalla A."/>
            <person name="Clarke L."/>
            <person name="Clee C."/>
            <person name="Coghlan A."/>
            <person name="Coulson A."/>
            <person name="D'Eustachio P."/>
            <person name="Fitch D.H."/>
            <person name="Fulton L.A."/>
            <person name="Fulton R.E."/>
            <person name="Griffiths-Jones S."/>
            <person name="Harris T.W."/>
            <person name="Hillier L.W."/>
            <person name="Kamath R."/>
            <person name="Kuwabara P.E."/>
            <person name="Mardis E.R."/>
            <person name="Marra M.A."/>
            <person name="Miner T.L."/>
            <person name="Minx P."/>
            <person name="Mullikin J.C."/>
            <person name="Plumb R.W."/>
            <person name="Rogers J."/>
            <person name="Schein J.E."/>
            <person name="Sohrmann M."/>
            <person name="Spieth J."/>
            <person name="Stajich J.E."/>
            <person name="Wei C."/>
            <person name="Willey D."/>
            <person name="Wilson R.K."/>
            <person name="Durbin R."/>
            <person name="Waterston R.H."/>
        </authorList>
    </citation>
    <scope>NUCLEOTIDE SEQUENCE [LARGE SCALE GENOMIC DNA]</scope>
    <source>
        <strain evidence="1">AF16</strain>
    </source>
</reference>
<dbReference type="CTD" id="8587320"/>
<proteinExistence type="predicted"/>
<dbReference type="RefSeq" id="XP_002645320.1">
    <property type="nucleotide sequence ID" value="XM_002645274.1"/>
</dbReference>
<evidence type="ECO:0000313" key="5">
    <source>
        <dbReference type="WormBase" id="CBG00245"/>
    </source>
</evidence>
<evidence type="ECO:0000313" key="4">
    <source>
        <dbReference type="WormBase" id="CBG00244"/>
    </source>
</evidence>
<organism evidence="1">
    <name type="scientific">Caenorhabditis briggsae</name>
    <dbReference type="NCBI Taxonomy" id="6238"/>
    <lineage>
        <taxon>Eukaryota</taxon>
        <taxon>Metazoa</taxon>
        <taxon>Ecdysozoa</taxon>
        <taxon>Nematoda</taxon>
        <taxon>Chromadorea</taxon>
        <taxon>Rhabditida</taxon>
        <taxon>Rhabditina</taxon>
        <taxon>Rhabditomorpha</taxon>
        <taxon>Rhabditoidea</taxon>
        <taxon>Rhabditidae</taxon>
        <taxon>Peloderinae</taxon>
        <taxon>Caenorhabditis</taxon>
    </lineage>
</organism>
<dbReference type="Proteomes" id="UP000008549">
    <property type="component" value="Unassembled WGS sequence"/>
</dbReference>
<dbReference type="AlphaFoldDB" id="G2J6A8"/>
<reference evidence="1" key="2">
    <citation type="journal article" date="2011" name="PLoS Genet.">
        <title>Caenorhabditis briggsae recombinant inbred line genotypes reveal inter-strain incompatibility and the evolution of recombination.</title>
        <authorList>
            <person name="Ross J.A."/>
            <person name="Koboldt D.C."/>
            <person name="Staisch J.E."/>
            <person name="Chamberlin H.M."/>
            <person name="Gupta B.P."/>
            <person name="Miller R.D."/>
            <person name="Baird S.E."/>
            <person name="Haag E.S."/>
        </authorList>
    </citation>
    <scope>NUCLEOTIDE SEQUENCE</scope>
    <source>
        <strain evidence="1">AF16</strain>
    </source>
</reference>
<gene>
    <name evidence="1 4" type="ORF">CBG00244</name>
    <name evidence="2 5" type="ORF">CBG00245</name>
    <name evidence="1" type="ORF">CBG_00244</name>
    <name evidence="2" type="ORF">CBG_00245</name>
</gene>
<dbReference type="GeneID" id="8587319"/>
<keyword evidence="3" id="KW-1185">Reference proteome</keyword>
<dbReference type="RefSeq" id="XP_002645321.1">
    <property type="nucleotide sequence ID" value="XM_002645275.1"/>
</dbReference>
<dbReference type="GeneID" id="8587320"/>
<dbReference type="WormBase" id="CBG00244">
    <property type="protein sequence ID" value="CBP20779"/>
    <property type="gene ID" value="WBGene00023674"/>
</dbReference>
<dbReference type="KEGG" id="cbr:CBG_00244"/>
<name>G2J6A8_CAEBR</name>
<dbReference type="EMBL" id="HE601409">
    <property type="protein sequence ID" value="CAP21699.1"/>
    <property type="molecule type" value="Genomic_DNA"/>
</dbReference>
<protein>
    <submittedName>
        <fullName evidence="1">Protein CBG00244</fullName>
    </submittedName>
    <submittedName>
        <fullName evidence="2">Protein CBG00245</fullName>
    </submittedName>
</protein>
<reference evidence="1" key="3">
    <citation type="submission" date="2011-10" db="EMBL/GenBank/DDBJ databases">
        <authorList>
            <consortium name="WormBase Consortium"/>
            <person name="Howe K.L."/>
        </authorList>
    </citation>
    <scope>NUCLEOTIDE SEQUENCE</scope>
    <source>
        <strain evidence="1">AF16</strain>
    </source>
</reference>
<dbReference type="KEGG" id="cbr:CBG_00245"/>
<dbReference type="CTD" id="8587319"/>
<sequence>MITDWLISDSMIVDQYSIHVTSCLYGTQGSDMRLCIPIHHPEPDPPTTSFPEEFRPVISKTTNQSTTDSAVFLRIYCFRATF</sequence>